<gene>
    <name evidence="3" type="ORF">BKK47_11795</name>
</gene>
<feature type="transmembrane region" description="Helical" evidence="1">
    <location>
        <begin position="77"/>
        <end position="99"/>
    </location>
</feature>
<feature type="domain" description="Chlorhexidine efflux transporter" evidence="2">
    <location>
        <begin position="3"/>
        <end position="65"/>
    </location>
</feature>
<keyword evidence="1" id="KW-1133">Transmembrane helix</keyword>
<comment type="caution">
    <text evidence="3">The sequence shown here is derived from an EMBL/GenBank/DDBJ whole genome shotgun (WGS) entry which is preliminary data.</text>
</comment>
<feature type="transmembrane region" description="Helical" evidence="1">
    <location>
        <begin position="111"/>
        <end position="128"/>
    </location>
</feature>
<organism evidence="3 4">
    <name type="scientific">Rodentibacter mrazii</name>
    <dbReference type="NCBI Taxonomy" id="1908257"/>
    <lineage>
        <taxon>Bacteria</taxon>
        <taxon>Pseudomonadati</taxon>
        <taxon>Pseudomonadota</taxon>
        <taxon>Gammaproteobacteria</taxon>
        <taxon>Pasteurellales</taxon>
        <taxon>Pasteurellaceae</taxon>
        <taxon>Rodentibacter</taxon>
    </lineage>
</organism>
<dbReference type="InterPro" id="IPR007896">
    <property type="entry name" value="BTP_bacteria"/>
</dbReference>
<keyword evidence="1" id="KW-0812">Transmembrane</keyword>
<feature type="transmembrane region" description="Helical" evidence="1">
    <location>
        <begin position="36"/>
        <end position="56"/>
    </location>
</feature>
<reference evidence="3 4" key="1">
    <citation type="submission" date="2016-10" db="EMBL/GenBank/DDBJ databases">
        <title>Rodentibacter gen. nov. and new species.</title>
        <authorList>
            <person name="Christensen H."/>
        </authorList>
    </citation>
    <scope>NUCLEOTIDE SEQUENCE [LARGE SCALE GENOMIC DNA]</scope>
    <source>
        <strain evidence="3 4">Ppn418</strain>
    </source>
</reference>
<evidence type="ECO:0000256" key="1">
    <source>
        <dbReference type="SAM" id="Phobius"/>
    </source>
</evidence>
<dbReference type="NCBIfam" id="NF033664">
    <property type="entry name" value="PACE_transport"/>
    <property type="match status" value="1"/>
</dbReference>
<name>A0A1V3I8E7_9PAST</name>
<dbReference type="Proteomes" id="UP000189426">
    <property type="component" value="Unassembled WGS sequence"/>
</dbReference>
<evidence type="ECO:0000313" key="3">
    <source>
        <dbReference type="EMBL" id="OOF36071.1"/>
    </source>
</evidence>
<dbReference type="Pfam" id="PF05232">
    <property type="entry name" value="BTP"/>
    <property type="match status" value="2"/>
</dbReference>
<keyword evidence="1" id="KW-0472">Membrane</keyword>
<proteinExistence type="predicted"/>
<keyword evidence="4" id="KW-1185">Reference proteome</keyword>
<accession>A0A1V3I8E7</accession>
<feature type="domain" description="Chlorhexidine efflux transporter" evidence="2">
    <location>
        <begin position="71"/>
        <end position="132"/>
    </location>
</feature>
<evidence type="ECO:0000313" key="4">
    <source>
        <dbReference type="Proteomes" id="UP000189426"/>
    </source>
</evidence>
<feature type="transmembrane region" description="Helical" evidence="1">
    <location>
        <begin position="12"/>
        <end position="30"/>
    </location>
</feature>
<evidence type="ECO:0000259" key="2">
    <source>
        <dbReference type="Pfam" id="PF05232"/>
    </source>
</evidence>
<dbReference type="AlphaFoldDB" id="A0A1V3I8E7"/>
<dbReference type="STRING" id="1908257.BKK47_11795"/>
<dbReference type="EMBL" id="MLHG01000115">
    <property type="protein sequence ID" value="OOF36071.1"/>
    <property type="molecule type" value="Genomic_DNA"/>
</dbReference>
<protein>
    <recommendedName>
        <fullName evidence="2">Chlorhexidine efflux transporter domain-containing protein</fullName>
    </recommendedName>
</protein>
<dbReference type="InterPro" id="IPR058208">
    <property type="entry name" value="PACE"/>
</dbReference>
<sequence length="136" mass="15243">MMMTLKERLLHSVLFEIGAVGVSTIAMLLVSPEKGGAALGVGILMSVVAMAWNLIFNSIFDKIFTAPRETRGIVIRILHTVMFECGLLIATVPMIAYFFQLTLWQALMADIGLTILIMIYALIFNWIYDNVRLKFV</sequence>